<dbReference type="AlphaFoldDB" id="A0A6N4SWU6"/>
<dbReference type="InterPro" id="IPR001667">
    <property type="entry name" value="DDH_dom"/>
</dbReference>
<reference evidence="3 4" key="1">
    <citation type="journal article" date="2007" name="Appl. Environ. Microbiol.">
        <title>Genome sequence of the cellulolytic gliding bacterium Cytophaga hutchinsonii.</title>
        <authorList>
            <person name="Xie G."/>
            <person name="Bruce D.C."/>
            <person name="Challacombe J.F."/>
            <person name="Chertkov O."/>
            <person name="Detter J.C."/>
            <person name="Gilna P."/>
            <person name="Han C.S."/>
            <person name="Lucas S."/>
            <person name="Misra M."/>
            <person name="Myers G.L."/>
            <person name="Richardson P."/>
            <person name="Tapia R."/>
            <person name="Thayer N."/>
            <person name="Thompson L.S."/>
            <person name="Brettin T.S."/>
            <person name="Henrissat B."/>
            <person name="Wilson D.B."/>
            <person name="McBride M.J."/>
        </authorList>
    </citation>
    <scope>NUCLEOTIDE SEQUENCE [LARGE SCALE GENOMIC DNA]</scope>
    <source>
        <strain evidence="4">ATCC 33406 / DSM 1761 / CIP 103989 / NBRC 15051 / NCIMB 9469 / D465</strain>
    </source>
</reference>
<dbReference type="Pfam" id="PF01368">
    <property type="entry name" value="DHH"/>
    <property type="match status" value="1"/>
</dbReference>
<name>A0A6N4SWU6_CYTH3</name>
<dbReference type="KEGG" id="chu:CHU_3649"/>
<dbReference type="PANTHER" id="PTHR47618:SF1">
    <property type="entry name" value="BIFUNCTIONAL OLIGORIBONUCLEASE AND PAP PHOSPHATASE NRNA"/>
    <property type="match status" value="1"/>
</dbReference>
<sequence>MQQQLIELKPLLDSPKKIVITTHHKPDADALGSSLALARFLKKLKHEVQVIVPSDYPSFLDWMSGNDSVWIYNEGKEEQSALYIEAADIIFCLDFNALGRINELGALVGKSPAIKVLVDHHLEPQDFADISISDIKAAATGVLIYELIIGLNGRDLMDTYIAECIYAGIMTDTGSFRHSNTDKKVHQIIADLYSWNLDSSRVHRLIFDTNSEERLRLLGFCLSEKLVVLADCYTAFMYLSAEELKRFDARTGDTEGLVNYALSIDKVVLAAMIIEREDGVKISFRSKGDFNVNEFARTHFEGGGHKNASGGRSLKSLSETVRNFREIVSTYKEELLENLRKEKFLC</sequence>
<evidence type="ECO:0000259" key="1">
    <source>
        <dbReference type="Pfam" id="PF01368"/>
    </source>
</evidence>
<dbReference type="InterPro" id="IPR003156">
    <property type="entry name" value="DHHA1_dom"/>
</dbReference>
<evidence type="ECO:0000313" key="3">
    <source>
        <dbReference type="EMBL" id="ABG60882.1"/>
    </source>
</evidence>
<protein>
    <recommendedName>
        <fullName evidence="5">Exopolyphosphatase-related protein</fullName>
    </recommendedName>
</protein>
<dbReference type="RefSeq" id="WP_011586987.1">
    <property type="nucleotide sequence ID" value="NC_008255.1"/>
</dbReference>
<feature type="domain" description="DHHA1" evidence="2">
    <location>
        <begin position="246"/>
        <end position="328"/>
    </location>
</feature>
<dbReference type="InterPro" id="IPR051319">
    <property type="entry name" value="Oligoribo/pAp-PDE_c-di-AMP_PDE"/>
</dbReference>
<keyword evidence="4" id="KW-1185">Reference proteome</keyword>
<evidence type="ECO:0000313" key="4">
    <source>
        <dbReference type="Proteomes" id="UP000001822"/>
    </source>
</evidence>
<organism evidence="3 4">
    <name type="scientific">Cytophaga hutchinsonii (strain ATCC 33406 / DSM 1761 / CIP 103989 / NBRC 15051 / NCIMB 9469 / D465)</name>
    <dbReference type="NCBI Taxonomy" id="269798"/>
    <lineage>
        <taxon>Bacteria</taxon>
        <taxon>Pseudomonadati</taxon>
        <taxon>Bacteroidota</taxon>
        <taxon>Cytophagia</taxon>
        <taxon>Cytophagales</taxon>
        <taxon>Cytophagaceae</taxon>
        <taxon>Cytophaga</taxon>
    </lineage>
</organism>
<accession>A0A6N4SWU6</accession>
<dbReference type="PANTHER" id="PTHR47618">
    <property type="entry name" value="BIFUNCTIONAL OLIGORIBONUCLEASE AND PAP PHOSPHATASE NRNA"/>
    <property type="match status" value="1"/>
</dbReference>
<proteinExistence type="predicted"/>
<dbReference type="EMBL" id="CP000383">
    <property type="protein sequence ID" value="ABG60882.1"/>
    <property type="molecule type" value="Genomic_DNA"/>
</dbReference>
<dbReference type="OrthoDB" id="9803668at2"/>
<evidence type="ECO:0000259" key="2">
    <source>
        <dbReference type="Pfam" id="PF02272"/>
    </source>
</evidence>
<gene>
    <name evidence="3" type="ordered locus">CHU_3649</name>
</gene>
<dbReference type="SUPFAM" id="SSF64182">
    <property type="entry name" value="DHH phosphoesterases"/>
    <property type="match status" value="1"/>
</dbReference>
<dbReference type="GO" id="GO:0003676">
    <property type="term" value="F:nucleic acid binding"/>
    <property type="evidence" value="ECO:0007669"/>
    <property type="project" value="InterPro"/>
</dbReference>
<dbReference type="Pfam" id="PF02272">
    <property type="entry name" value="DHHA1"/>
    <property type="match status" value="1"/>
</dbReference>
<dbReference type="Gene3D" id="3.10.310.30">
    <property type="match status" value="1"/>
</dbReference>
<dbReference type="Gene3D" id="3.90.1640.10">
    <property type="entry name" value="inorganic pyrophosphatase (n-terminal core)"/>
    <property type="match status" value="1"/>
</dbReference>
<dbReference type="InterPro" id="IPR038763">
    <property type="entry name" value="DHH_sf"/>
</dbReference>
<feature type="domain" description="DDH" evidence="1">
    <location>
        <begin position="17"/>
        <end position="169"/>
    </location>
</feature>
<dbReference type="Proteomes" id="UP000001822">
    <property type="component" value="Chromosome"/>
</dbReference>
<evidence type="ECO:0008006" key="5">
    <source>
        <dbReference type="Google" id="ProtNLM"/>
    </source>
</evidence>